<proteinExistence type="predicted"/>
<dbReference type="EMBL" id="VHIV01000002">
    <property type="protein sequence ID" value="TPV43581.1"/>
    <property type="molecule type" value="Genomic_DNA"/>
</dbReference>
<evidence type="ECO:0000313" key="2">
    <source>
        <dbReference type="Proteomes" id="UP000317636"/>
    </source>
</evidence>
<comment type="caution">
    <text evidence="1">The sequence shown here is derived from an EMBL/GenBank/DDBJ whole genome shotgun (WGS) entry which is preliminary data.</text>
</comment>
<reference evidence="1" key="1">
    <citation type="submission" date="2019-06" db="EMBL/GenBank/DDBJ databases">
        <title>Draft genome sequence of Bacillus sp. strain MHSD28.</title>
        <authorList>
            <person name="Makuwa S.C."/>
            <person name="Serepa-Dlamini M.H."/>
        </authorList>
    </citation>
    <scope>NUCLEOTIDE SEQUENCE</scope>
    <source>
        <strain evidence="1">MHSD28</strain>
    </source>
</reference>
<dbReference type="Proteomes" id="UP000317636">
    <property type="component" value="Unassembled WGS sequence"/>
</dbReference>
<organism evidence="1 2">
    <name type="scientific">Bacillus dicomae</name>
    <dbReference type="NCBI Taxonomy" id="3088378"/>
    <lineage>
        <taxon>Bacteria</taxon>
        <taxon>Bacillati</taxon>
        <taxon>Bacillota</taxon>
        <taxon>Bacilli</taxon>
        <taxon>Bacillales</taxon>
        <taxon>Bacillaceae</taxon>
        <taxon>Bacillus</taxon>
        <taxon>Bacillus cereus group</taxon>
    </lineage>
</organism>
<protein>
    <submittedName>
        <fullName evidence="1">EamA/RhaT family transporter</fullName>
    </submittedName>
</protein>
<accession>A0AC61T473</accession>
<name>A0AC61T473_9BACI</name>
<gene>
    <name evidence="1" type="ORF">FJ659_10190</name>
</gene>
<keyword evidence="2" id="KW-1185">Reference proteome</keyword>
<sequence length="303" mass="33473">MKNKVYAQLLGFAIFTGGTFNASKYAVQYFEAFHIAAWRFGIAAFVMLCLLKIRKNFEGEVWRQNRVYYLLLGIIGVFGFNFFFFLGMKHTEAINGALIMATNPLVTTLLASVLLREKIMRRQGIGMLLALLGVVFVLTQGSFTTLQNLSFSKGDFYILLGNICWALYGVLGRRFIKTGSPIQTTTYTMTIGALAFITISSTQKSIVPVLEIPLLAWGAILFMAIGMSVLGYLWWNNGIAQIGAGRTSLFFNLVPVVTMIISFAEGVNITIVQCIGMILVITGVLCSSGFIKIKIKTKESVNI</sequence>
<evidence type="ECO:0000313" key="1">
    <source>
        <dbReference type="EMBL" id="TPV43581.1"/>
    </source>
</evidence>